<feature type="chain" id="PRO_5020677536" evidence="1">
    <location>
        <begin position="20"/>
        <end position="803"/>
    </location>
</feature>
<dbReference type="Pfam" id="PF16313">
    <property type="entry name" value="DUF4953"/>
    <property type="match status" value="1"/>
</dbReference>
<reference evidence="4 5" key="1">
    <citation type="journal article" date="2015" name="Stand. Genomic Sci.">
        <title>Genomic Encyclopedia of Bacterial and Archaeal Type Strains, Phase III: the genomes of soil and plant-associated and newly described type strains.</title>
        <authorList>
            <person name="Whitman W.B."/>
            <person name="Woyke T."/>
            <person name="Klenk H.P."/>
            <person name="Zhou Y."/>
            <person name="Lilburn T.G."/>
            <person name="Beck B.J."/>
            <person name="De Vos P."/>
            <person name="Vandamme P."/>
            <person name="Eisen J.A."/>
            <person name="Garrity G."/>
            <person name="Hugenholtz P."/>
            <person name="Kyrpides N.C."/>
        </authorList>
    </citation>
    <scope>NUCLEOTIDE SEQUENCE [LARGE SCALE GENOMIC DNA]</scope>
    <source>
        <strain evidence="4 5">CECT 8445</strain>
    </source>
</reference>
<dbReference type="PANTHER" id="PTHR38478:SF1">
    <property type="entry name" value="ZINC DEPENDENT METALLOPROTEASE DOMAIN LIPOPROTEIN"/>
    <property type="match status" value="1"/>
</dbReference>
<keyword evidence="1" id="KW-0732">Signal</keyword>
<evidence type="ECO:0000259" key="3">
    <source>
        <dbReference type="Pfam" id="PF17148"/>
    </source>
</evidence>
<dbReference type="PANTHER" id="PTHR38478">
    <property type="entry name" value="PEPTIDASE M1A AND M12B"/>
    <property type="match status" value="1"/>
</dbReference>
<dbReference type="Proteomes" id="UP000295714">
    <property type="component" value="Unassembled WGS sequence"/>
</dbReference>
<feature type="domain" description="EcxA zinc-binding" evidence="2">
    <location>
        <begin position="397"/>
        <end position="697"/>
    </location>
</feature>
<dbReference type="InterPro" id="IPR032534">
    <property type="entry name" value="EcxA_zinc-bd"/>
</dbReference>
<dbReference type="InterPro" id="IPR024079">
    <property type="entry name" value="MetalloPept_cat_dom_sf"/>
</dbReference>
<protein>
    <submittedName>
        <fullName evidence="4">Uncharacterized protein DUF5118</fullName>
    </submittedName>
</protein>
<dbReference type="CDD" id="cd04276">
    <property type="entry name" value="ZnMc_MMP_like_2"/>
    <property type="match status" value="1"/>
</dbReference>
<dbReference type="EMBL" id="SMGI01000001">
    <property type="protein sequence ID" value="TCK69384.1"/>
    <property type="molecule type" value="Genomic_DNA"/>
</dbReference>
<evidence type="ECO:0000313" key="4">
    <source>
        <dbReference type="EMBL" id="TCK69384.1"/>
    </source>
</evidence>
<gene>
    <name evidence="4" type="ORF">DFQ05_0905</name>
</gene>
<evidence type="ECO:0000259" key="2">
    <source>
        <dbReference type="Pfam" id="PF16313"/>
    </source>
</evidence>
<feature type="domain" description="DUF5117" evidence="3">
    <location>
        <begin position="76"/>
        <end position="268"/>
    </location>
</feature>
<keyword evidence="5" id="KW-1185">Reference proteome</keyword>
<sequence length="803" mass="91509">MKHLIKLTFLFLFSTSIQAQVTNKKDLKAYEGYFDFYYEEATDKIYLKVEKLNDQFLYVNSLASGVGSNDIGLDRGQLGNERVVYFQKAGNKLLLIQPNLKFRANTDNELEKKSIEQAFAKSVLFGFKILEQKDGAFYVDFTPFLMEDAHNVSERLKGRGEGTYKIDASKSALALERTKAFPKNVEFEAMLTFKGNPTGRNLRSVTPTPTLVTVTQHHSFIELPDDNYKPRIFDTRSGAISMSYMDYATPIQDDIRKRFIIRHRLEKKNSNDKVSEAKEPIIYYLDPGTPEPVRSALLEGARWWNEAYEAIGFKDAFQVKMLPKDADPMDCRYNVIQWVHRSTRGWSYGGSVVDPRTGEIIKGHVSLGSLRIRQDFMIAQALMNKPFAERDDNYQPMLDMALARIRQLSAHEVGHTIGFAHNFAASANNRASVMDYPHPQIELKNGNIDFSNAYATGIDDWDKVTVAYSYSEFDKNANEKAELHKILKRATEEGHRFITDSDARAAGGAHATAHLWDNGKSAAEELNAVLELRKQAIANFSEDNIKSYEPYSVLEDVFVPLYFYHRYQTEAATKVIGGFDYNYAVKDGEEFTVKPVDVKLQKETLDAVLKTLSAENLAIPKNKLSLFPPRAFGYGRTRESFKGKTGVAFDPFSAANTASDMTLKYLLHPERANRLVLQKSLDDTQIDLNTVLDILTKEKAFIVHKDNYLNEIQNMINKNILKYLMNLATNDNSYFQVKSLAKKYINSISEVFKKFPEEFKYSEEYLSLIEEFKEHPEKFKLDAAPKIPDGSPIGSGFCEYNQY</sequence>
<dbReference type="AlphaFoldDB" id="A0A4R1KW49"/>
<dbReference type="GO" id="GO:0008237">
    <property type="term" value="F:metallopeptidase activity"/>
    <property type="evidence" value="ECO:0007669"/>
    <property type="project" value="InterPro"/>
</dbReference>
<dbReference type="RefSeq" id="WP_132703966.1">
    <property type="nucleotide sequence ID" value="NZ_SMGI01000001.1"/>
</dbReference>
<evidence type="ECO:0000313" key="5">
    <source>
        <dbReference type="Proteomes" id="UP000295714"/>
    </source>
</evidence>
<feature type="signal peptide" evidence="1">
    <location>
        <begin position="1"/>
        <end position="19"/>
    </location>
</feature>
<accession>A0A4R1KW49</accession>
<dbReference type="SUPFAM" id="SSF55486">
    <property type="entry name" value="Metalloproteases ('zincins'), catalytic domain"/>
    <property type="match status" value="1"/>
</dbReference>
<dbReference type="OrthoDB" id="9776599at2"/>
<dbReference type="InterPro" id="IPR033413">
    <property type="entry name" value="DUF5117"/>
</dbReference>
<name>A0A4R1KW49_9FLAO</name>
<comment type="caution">
    <text evidence="4">The sequence shown here is derived from an EMBL/GenBank/DDBJ whole genome shotgun (WGS) entry which is preliminary data.</text>
</comment>
<dbReference type="Pfam" id="PF17148">
    <property type="entry name" value="DUF5117"/>
    <property type="match status" value="1"/>
</dbReference>
<evidence type="ECO:0000256" key="1">
    <source>
        <dbReference type="SAM" id="SignalP"/>
    </source>
</evidence>
<dbReference type="Gene3D" id="3.40.390.10">
    <property type="entry name" value="Collagenase (Catalytic Domain)"/>
    <property type="match status" value="1"/>
</dbReference>
<dbReference type="InterPro" id="IPR034032">
    <property type="entry name" value="Zn_MMP-like_bac"/>
</dbReference>
<proteinExistence type="predicted"/>
<organism evidence="4 5">
    <name type="scientific">Winogradskyella wandonensis</name>
    <dbReference type="NCBI Taxonomy" id="1442586"/>
    <lineage>
        <taxon>Bacteria</taxon>
        <taxon>Pseudomonadati</taxon>
        <taxon>Bacteroidota</taxon>
        <taxon>Flavobacteriia</taxon>
        <taxon>Flavobacteriales</taxon>
        <taxon>Flavobacteriaceae</taxon>
        <taxon>Winogradskyella</taxon>
    </lineage>
</organism>